<protein>
    <submittedName>
        <fullName evidence="1">Uncharacterized protein</fullName>
    </submittedName>
</protein>
<dbReference type="EMBL" id="LR792683">
    <property type="protein sequence ID" value="CAB3395535.1"/>
    <property type="molecule type" value="Genomic_DNA"/>
</dbReference>
<evidence type="ECO:0000313" key="2">
    <source>
        <dbReference type="Proteomes" id="UP000502196"/>
    </source>
</evidence>
<sequence length="38" mass="4421">MIRAEFEEVDEVRSVPMRNGNDDKKIIDHSLNEFVACL</sequence>
<proteinExistence type="predicted"/>
<dbReference type="Proteomes" id="UP000502196">
    <property type="component" value="Chromosome"/>
</dbReference>
<accession>A0A6F9EGI8</accession>
<gene>
    <name evidence="1" type="ORF">COOX1_2961</name>
</gene>
<name>A0A6F9EGI8_9BACL</name>
<reference evidence="1 2" key="1">
    <citation type="submission" date="2020-04" db="EMBL/GenBank/DDBJ databases">
        <authorList>
            <person name="Hogendoorn C."/>
        </authorList>
    </citation>
    <scope>NUCLEOTIDE SEQUENCE [LARGE SCALE GENOMIC DNA]</scope>
    <source>
        <strain evidence="1">COOX1</strain>
    </source>
</reference>
<dbReference type="AlphaFoldDB" id="A0A6F9EGI8"/>
<organism evidence="1 2">
    <name type="scientific">Kyrpidia spormannii</name>
    <dbReference type="NCBI Taxonomy" id="2055160"/>
    <lineage>
        <taxon>Bacteria</taxon>
        <taxon>Bacillati</taxon>
        <taxon>Bacillota</taxon>
        <taxon>Bacilli</taxon>
        <taxon>Bacillales</taxon>
        <taxon>Alicyclobacillaceae</taxon>
        <taxon>Kyrpidia</taxon>
    </lineage>
</organism>
<evidence type="ECO:0000313" key="1">
    <source>
        <dbReference type="EMBL" id="CAB3395535.1"/>
    </source>
</evidence>